<keyword evidence="2" id="KW-1185">Reference proteome</keyword>
<protein>
    <submittedName>
        <fullName evidence="1">Uncharacterized protein</fullName>
    </submittedName>
</protein>
<name>A0A482WGK0_LAOST</name>
<dbReference type="InParanoid" id="A0A482WGK0"/>
<accession>A0A482WGK0</accession>
<dbReference type="EMBL" id="QKKF02037264">
    <property type="protein sequence ID" value="RZF32346.1"/>
    <property type="molecule type" value="Genomic_DNA"/>
</dbReference>
<organism evidence="1 2">
    <name type="scientific">Laodelphax striatellus</name>
    <name type="common">Small brown planthopper</name>
    <name type="synonym">Delphax striatella</name>
    <dbReference type="NCBI Taxonomy" id="195883"/>
    <lineage>
        <taxon>Eukaryota</taxon>
        <taxon>Metazoa</taxon>
        <taxon>Ecdysozoa</taxon>
        <taxon>Arthropoda</taxon>
        <taxon>Hexapoda</taxon>
        <taxon>Insecta</taxon>
        <taxon>Pterygota</taxon>
        <taxon>Neoptera</taxon>
        <taxon>Paraneoptera</taxon>
        <taxon>Hemiptera</taxon>
        <taxon>Auchenorrhyncha</taxon>
        <taxon>Fulgoroidea</taxon>
        <taxon>Delphacidae</taxon>
        <taxon>Criomorphinae</taxon>
        <taxon>Laodelphax</taxon>
    </lineage>
</organism>
<proteinExistence type="predicted"/>
<evidence type="ECO:0000313" key="2">
    <source>
        <dbReference type="Proteomes" id="UP000291343"/>
    </source>
</evidence>
<gene>
    <name evidence="1" type="ORF">LSTR_LSTR001810</name>
</gene>
<comment type="caution">
    <text evidence="1">The sequence shown here is derived from an EMBL/GenBank/DDBJ whole genome shotgun (WGS) entry which is preliminary data.</text>
</comment>
<dbReference type="AlphaFoldDB" id="A0A482WGK0"/>
<reference evidence="1 2" key="1">
    <citation type="journal article" date="2017" name="Gigascience">
        <title>Genome sequence of the small brown planthopper, Laodelphax striatellus.</title>
        <authorList>
            <person name="Zhu J."/>
            <person name="Jiang F."/>
            <person name="Wang X."/>
            <person name="Yang P."/>
            <person name="Bao Y."/>
            <person name="Zhao W."/>
            <person name="Wang W."/>
            <person name="Lu H."/>
            <person name="Wang Q."/>
            <person name="Cui N."/>
            <person name="Li J."/>
            <person name="Chen X."/>
            <person name="Luo L."/>
            <person name="Yu J."/>
            <person name="Kang L."/>
            <person name="Cui F."/>
        </authorList>
    </citation>
    <scope>NUCLEOTIDE SEQUENCE [LARGE SCALE GENOMIC DNA]</scope>
    <source>
        <strain evidence="1">Lst14</strain>
    </source>
</reference>
<sequence>METCVLRPVPHEDQIVPDSQDYSGQPYVDSWLQMQTLNEKSAQNKVFYDNGRSDLYAGQ</sequence>
<evidence type="ECO:0000313" key="1">
    <source>
        <dbReference type="EMBL" id="RZF32346.1"/>
    </source>
</evidence>
<dbReference type="Proteomes" id="UP000291343">
    <property type="component" value="Unassembled WGS sequence"/>
</dbReference>